<sequence>MIERSKAASPTKRLRSSLRAFGPDGAFREGLRSAFDLEPSDVGPLRLSALGGCAVIAAYGIASPLLEVVALSLGMDLLPLVDVGQTLLVFAVNPLYQYAQRWVLPIQLIGIAYRVIATLLLALSALAASWPHSRAVAYCLAVYGGIVALYPPVLYDSFLASVHTRPEAKRVYGIIFFGKQSGLLLGSFAAGLLFARFGPPTILVACAMYEATVHLVRCRSASFEEGAENGKGGGGRCAAGSHDGRGDDSGGHADCDAPDSQASGARAEACCSSAFGGACVIARDRTLRWLAAQRFVSVMVTHGIWYERSELLTSAFASDAERVVVIAKLQLAYGCVTLPVQLLLFARLMRSCGYRGMLAVMPCTLITGLITSIVHPGLPAILVVDTLRRASDYAISKPTLDTLYCDLHSDTLWLGQPVIATLLTRLATLCAAAVFSLFRLVGVQPRHRQCWLLLLSLALAATHWRLSVLGSRSDRLSEPEKPRQVLGVFV</sequence>
<evidence type="ECO:0000256" key="1">
    <source>
        <dbReference type="SAM" id="MobiDB-lite"/>
    </source>
</evidence>
<dbReference type="Proteomes" id="UP000013827">
    <property type="component" value="Unassembled WGS sequence"/>
</dbReference>
<evidence type="ECO:0000256" key="2">
    <source>
        <dbReference type="SAM" id="Phobius"/>
    </source>
</evidence>
<reference evidence="3" key="2">
    <citation type="submission" date="2024-10" db="UniProtKB">
        <authorList>
            <consortium name="EnsemblProtists"/>
        </authorList>
    </citation>
    <scope>IDENTIFICATION</scope>
</reference>
<dbReference type="PaxDb" id="2903-EOD24205"/>
<keyword evidence="2" id="KW-1133">Transmembrane helix</keyword>
<organism evidence="3 4">
    <name type="scientific">Emiliania huxleyi (strain CCMP1516)</name>
    <dbReference type="NCBI Taxonomy" id="280463"/>
    <lineage>
        <taxon>Eukaryota</taxon>
        <taxon>Haptista</taxon>
        <taxon>Haptophyta</taxon>
        <taxon>Prymnesiophyceae</taxon>
        <taxon>Isochrysidales</taxon>
        <taxon>Noelaerhabdaceae</taxon>
        <taxon>Emiliania</taxon>
    </lineage>
</organism>
<dbReference type="PANTHER" id="PTHR43596:SF1">
    <property type="entry name" value="ADP,ATP CARRIER PROTEIN"/>
    <property type="match status" value="1"/>
</dbReference>
<keyword evidence="4" id="KW-1185">Reference proteome</keyword>
<dbReference type="RefSeq" id="XP_005776634.1">
    <property type="nucleotide sequence ID" value="XM_005776577.1"/>
</dbReference>
<feature type="region of interest" description="Disordered" evidence="1">
    <location>
        <begin position="225"/>
        <end position="257"/>
    </location>
</feature>
<feature type="transmembrane region" description="Helical" evidence="2">
    <location>
        <begin position="135"/>
        <end position="154"/>
    </location>
</feature>
<dbReference type="SUPFAM" id="SSF103473">
    <property type="entry name" value="MFS general substrate transporter"/>
    <property type="match status" value="1"/>
</dbReference>
<feature type="compositionally biased region" description="Basic and acidic residues" evidence="1">
    <location>
        <begin position="242"/>
        <end position="255"/>
    </location>
</feature>
<keyword evidence="2" id="KW-0472">Membrane</keyword>
<reference evidence="4" key="1">
    <citation type="journal article" date="2013" name="Nature">
        <title>Pan genome of the phytoplankton Emiliania underpins its global distribution.</title>
        <authorList>
            <person name="Read B.A."/>
            <person name="Kegel J."/>
            <person name="Klute M.J."/>
            <person name="Kuo A."/>
            <person name="Lefebvre S.C."/>
            <person name="Maumus F."/>
            <person name="Mayer C."/>
            <person name="Miller J."/>
            <person name="Monier A."/>
            <person name="Salamov A."/>
            <person name="Young J."/>
            <person name="Aguilar M."/>
            <person name="Claverie J.M."/>
            <person name="Frickenhaus S."/>
            <person name="Gonzalez K."/>
            <person name="Herman E.K."/>
            <person name="Lin Y.C."/>
            <person name="Napier J."/>
            <person name="Ogata H."/>
            <person name="Sarno A.F."/>
            <person name="Shmutz J."/>
            <person name="Schroeder D."/>
            <person name="de Vargas C."/>
            <person name="Verret F."/>
            <person name="von Dassow P."/>
            <person name="Valentin K."/>
            <person name="Van de Peer Y."/>
            <person name="Wheeler G."/>
            <person name="Dacks J.B."/>
            <person name="Delwiche C.F."/>
            <person name="Dyhrman S.T."/>
            <person name="Glockner G."/>
            <person name="John U."/>
            <person name="Richards T."/>
            <person name="Worden A.Z."/>
            <person name="Zhang X."/>
            <person name="Grigoriev I.V."/>
            <person name="Allen A.E."/>
            <person name="Bidle K."/>
            <person name="Borodovsky M."/>
            <person name="Bowler C."/>
            <person name="Brownlee C."/>
            <person name="Cock J.M."/>
            <person name="Elias M."/>
            <person name="Gladyshev V.N."/>
            <person name="Groth M."/>
            <person name="Guda C."/>
            <person name="Hadaegh A."/>
            <person name="Iglesias-Rodriguez M.D."/>
            <person name="Jenkins J."/>
            <person name="Jones B.M."/>
            <person name="Lawson T."/>
            <person name="Leese F."/>
            <person name="Lindquist E."/>
            <person name="Lobanov A."/>
            <person name="Lomsadze A."/>
            <person name="Malik S.B."/>
            <person name="Marsh M.E."/>
            <person name="Mackinder L."/>
            <person name="Mock T."/>
            <person name="Mueller-Roeber B."/>
            <person name="Pagarete A."/>
            <person name="Parker M."/>
            <person name="Probert I."/>
            <person name="Quesneville H."/>
            <person name="Raines C."/>
            <person name="Rensing S.A."/>
            <person name="Riano-Pachon D.M."/>
            <person name="Richier S."/>
            <person name="Rokitta S."/>
            <person name="Shiraiwa Y."/>
            <person name="Soanes D.M."/>
            <person name="van der Giezen M."/>
            <person name="Wahlund T.M."/>
            <person name="Williams B."/>
            <person name="Wilson W."/>
            <person name="Wolfe G."/>
            <person name="Wurch L.L."/>
        </authorList>
    </citation>
    <scope>NUCLEOTIDE SEQUENCE</scope>
</reference>
<feature type="transmembrane region" description="Helical" evidence="2">
    <location>
        <begin position="450"/>
        <end position="466"/>
    </location>
</feature>
<dbReference type="Gene3D" id="1.20.1250.20">
    <property type="entry name" value="MFS general substrate transporter like domains"/>
    <property type="match status" value="1"/>
</dbReference>
<dbReference type="EnsemblProtists" id="EOD24205">
    <property type="protein sequence ID" value="EOD24205"/>
    <property type="gene ID" value="EMIHUDRAFT_238842"/>
</dbReference>
<proteinExistence type="predicted"/>
<evidence type="ECO:0000313" key="3">
    <source>
        <dbReference type="EnsemblProtists" id="EOD24205"/>
    </source>
</evidence>
<dbReference type="HOGENOM" id="CLU_547966_0_0_1"/>
<feature type="transmembrane region" description="Helical" evidence="2">
    <location>
        <begin position="418"/>
        <end position="438"/>
    </location>
</feature>
<protein>
    <recommendedName>
        <fullName evidence="5">Major facilitator superfamily associated domain-containing protein</fullName>
    </recommendedName>
</protein>
<name>A0A0D3JL20_EMIH1</name>
<evidence type="ECO:0000313" key="4">
    <source>
        <dbReference type="Proteomes" id="UP000013827"/>
    </source>
</evidence>
<accession>A0A0D3JL20</accession>
<dbReference type="GeneID" id="17269749"/>
<feature type="transmembrane region" description="Helical" evidence="2">
    <location>
        <begin position="358"/>
        <end position="378"/>
    </location>
</feature>
<dbReference type="InterPro" id="IPR036259">
    <property type="entry name" value="MFS_trans_sf"/>
</dbReference>
<keyword evidence="2" id="KW-0812">Transmembrane</keyword>
<evidence type="ECO:0008006" key="5">
    <source>
        <dbReference type="Google" id="ProtNLM"/>
    </source>
</evidence>
<feature type="transmembrane region" description="Helical" evidence="2">
    <location>
        <begin position="102"/>
        <end position="123"/>
    </location>
</feature>
<feature type="transmembrane region" description="Helical" evidence="2">
    <location>
        <begin position="174"/>
        <end position="195"/>
    </location>
</feature>
<dbReference type="AlphaFoldDB" id="A0A0D3JL20"/>
<feature type="transmembrane region" description="Helical" evidence="2">
    <location>
        <begin position="325"/>
        <end position="346"/>
    </location>
</feature>
<dbReference type="KEGG" id="ehx:EMIHUDRAFT_238842"/>
<dbReference type="PANTHER" id="PTHR43596">
    <property type="entry name" value="ADP,ATP CARRIER PROTEIN"/>
    <property type="match status" value="1"/>
</dbReference>